<protein>
    <submittedName>
        <fullName evidence="3">Uncharacterized protein</fullName>
    </submittedName>
</protein>
<feature type="transmembrane region" description="Helical" evidence="2">
    <location>
        <begin position="322"/>
        <end position="344"/>
    </location>
</feature>
<organism evidence="3 4">
    <name type="scientific">Stylophora pistillata</name>
    <name type="common">Smooth cauliflower coral</name>
    <dbReference type="NCBI Taxonomy" id="50429"/>
    <lineage>
        <taxon>Eukaryota</taxon>
        <taxon>Metazoa</taxon>
        <taxon>Cnidaria</taxon>
        <taxon>Anthozoa</taxon>
        <taxon>Hexacorallia</taxon>
        <taxon>Scleractinia</taxon>
        <taxon>Astrocoeniina</taxon>
        <taxon>Pocilloporidae</taxon>
        <taxon>Stylophora</taxon>
    </lineage>
</organism>
<feature type="transmembrane region" description="Helical" evidence="2">
    <location>
        <begin position="673"/>
        <end position="693"/>
    </location>
</feature>
<sequence length="695" mass="77326">MADVELANASNGTTARWRALASNGSAGNTAITTKQSSLSKNSSTLDIHEPVADAKDYSVDIGLIQRRTYLLSAGIGDTNKVFNRIKGWLGLIIWALNVIIHFGLDFYEAVFVFEVSWATCIGVFLVTLLACCYSMIKHSVPWFIKGVKKLKKDGHYPKTLRRVYLIFRFMPIVVVMFAMGAAMGQFGCYAYDGALRLSFSKLSNQTGVEIPMGIDVLFNILRATSLFHIFYGFCLILVFHMSLIFMLQSSMREFNDRMGKLFRENPIQIAFPEAVNLFSARAKFVREGSQKSTVVLTTLLVACSASFVLNAYNFLFLKRFAIYVWFAIAPLIWVVCPLTGAAWVTKTYLRYKLVVVNAWVDIPEEHELEASAHDFLHQTNSDGRSRSPSPSLKKKLGSTIKRLGQKEPDQKSTTKKKDSVGVNNPGYKVDDTKKTAALSAAPTETKRSSSRKNSEISLHFSADEKRSKLKRGSFHGTTLCKTPEILLTDCNQVTENVVPAQELSFGKMKRSKSDSSLTDVEKVNRSFLQQDVVQSSSSENVAKDAPRTHVVRIDIEGSQSSENQGNQTTSGSGDAYTAPSEFQTSFSSSTRSSDGEQLKVPGQKENASGTNKTKDSLPKTNFLTGMAKTFHQWRTKTKKKRKFNYEKYIIYLESILPTVGFSIGGVIITFNGIYTFIVILTFLVGVFAQEAFFGN</sequence>
<evidence type="ECO:0000256" key="1">
    <source>
        <dbReference type="SAM" id="MobiDB-lite"/>
    </source>
</evidence>
<accession>A0A2B4RSZ4</accession>
<evidence type="ECO:0000313" key="4">
    <source>
        <dbReference type="Proteomes" id="UP000225706"/>
    </source>
</evidence>
<feature type="compositionally biased region" description="Low complexity" evidence="1">
    <location>
        <begin position="580"/>
        <end position="592"/>
    </location>
</feature>
<dbReference type="OrthoDB" id="5966076at2759"/>
<feature type="compositionally biased region" description="Basic and acidic residues" evidence="1">
    <location>
        <begin position="404"/>
        <end position="419"/>
    </location>
</feature>
<proteinExistence type="predicted"/>
<keyword evidence="2" id="KW-0812">Transmembrane</keyword>
<feature type="region of interest" description="Disordered" evidence="1">
    <location>
        <begin position="378"/>
        <end position="459"/>
    </location>
</feature>
<dbReference type="Proteomes" id="UP000225706">
    <property type="component" value="Unassembled WGS sequence"/>
</dbReference>
<comment type="caution">
    <text evidence="3">The sequence shown here is derived from an EMBL/GenBank/DDBJ whole genome shotgun (WGS) entry which is preliminary data.</text>
</comment>
<feature type="transmembrane region" description="Helical" evidence="2">
    <location>
        <begin position="165"/>
        <end position="186"/>
    </location>
</feature>
<feature type="transmembrane region" description="Helical" evidence="2">
    <location>
        <begin position="226"/>
        <end position="247"/>
    </location>
</feature>
<reference evidence="4" key="1">
    <citation type="journal article" date="2017" name="bioRxiv">
        <title>Comparative analysis of the genomes of Stylophora pistillata and Acropora digitifera provides evidence for extensive differences between species of corals.</title>
        <authorList>
            <person name="Voolstra C.R."/>
            <person name="Li Y."/>
            <person name="Liew Y.J."/>
            <person name="Baumgarten S."/>
            <person name="Zoccola D."/>
            <person name="Flot J.-F."/>
            <person name="Tambutte S."/>
            <person name="Allemand D."/>
            <person name="Aranda M."/>
        </authorList>
    </citation>
    <scope>NUCLEOTIDE SEQUENCE [LARGE SCALE GENOMIC DNA]</scope>
</reference>
<keyword evidence="4" id="KW-1185">Reference proteome</keyword>
<feature type="transmembrane region" description="Helical" evidence="2">
    <location>
        <begin position="116"/>
        <end position="144"/>
    </location>
</feature>
<feature type="region of interest" description="Disordered" evidence="1">
    <location>
        <begin position="554"/>
        <end position="619"/>
    </location>
</feature>
<feature type="compositionally biased region" description="Polar residues" evidence="1">
    <location>
        <begin position="557"/>
        <end position="572"/>
    </location>
</feature>
<dbReference type="AlphaFoldDB" id="A0A2B4RSZ4"/>
<name>A0A2B4RSZ4_STYPI</name>
<gene>
    <name evidence="3" type="ORF">AWC38_SpisGene16151</name>
</gene>
<feature type="transmembrane region" description="Helical" evidence="2">
    <location>
        <begin position="293"/>
        <end position="316"/>
    </location>
</feature>
<keyword evidence="2" id="KW-1133">Transmembrane helix</keyword>
<keyword evidence="2" id="KW-0472">Membrane</keyword>
<dbReference type="EMBL" id="LSMT01000360">
    <property type="protein sequence ID" value="PFX19438.1"/>
    <property type="molecule type" value="Genomic_DNA"/>
</dbReference>
<feature type="transmembrane region" description="Helical" evidence="2">
    <location>
        <begin position="87"/>
        <end position="104"/>
    </location>
</feature>
<evidence type="ECO:0000256" key="2">
    <source>
        <dbReference type="SAM" id="Phobius"/>
    </source>
</evidence>
<evidence type="ECO:0000313" key="3">
    <source>
        <dbReference type="EMBL" id="PFX19438.1"/>
    </source>
</evidence>
<feature type="transmembrane region" description="Helical" evidence="2">
    <location>
        <begin position="648"/>
        <end position="667"/>
    </location>
</feature>